<feature type="non-terminal residue" evidence="1">
    <location>
        <position position="101"/>
    </location>
</feature>
<dbReference type="EMBL" id="CAJOAY010031623">
    <property type="protein sequence ID" value="CAF4426985.1"/>
    <property type="molecule type" value="Genomic_DNA"/>
</dbReference>
<dbReference type="AlphaFoldDB" id="A0A820QZD6"/>
<evidence type="ECO:0000313" key="1">
    <source>
        <dbReference type="EMBL" id="CAF4426985.1"/>
    </source>
</evidence>
<proteinExistence type="predicted"/>
<feature type="non-terminal residue" evidence="1">
    <location>
        <position position="1"/>
    </location>
</feature>
<evidence type="ECO:0000313" key="2">
    <source>
        <dbReference type="Proteomes" id="UP000663881"/>
    </source>
</evidence>
<reference evidence="1" key="1">
    <citation type="submission" date="2021-02" db="EMBL/GenBank/DDBJ databases">
        <authorList>
            <person name="Nowell W R."/>
        </authorList>
    </citation>
    <scope>NUCLEOTIDE SEQUENCE</scope>
</reference>
<sequence length="101" mass="11865">IRIQLEKQLSDTNTIIEQLTNLKTKTEKNETDFRDMKSHYDNLFAEQVNNIKKLVKERELLHLYIQRLEMENASLVTITNDNETAKLLTYSSQSPTTHEVN</sequence>
<dbReference type="Proteomes" id="UP000663881">
    <property type="component" value="Unassembled WGS sequence"/>
</dbReference>
<accession>A0A820QZD6</accession>
<gene>
    <name evidence="1" type="ORF">OKA104_LOCUS52855</name>
</gene>
<comment type="caution">
    <text evidence="1">The sequence shown here is derived from an EMBL/GenBank/DDBJ whole genome shotgun (WGS) entry which is preliminary data.</text>
</comment>
<organism evidence="1 2">
    <name type="scientific">Adineta steineri</name>
    <dbReference type="NCBI Taxonomy" id="433720"/>
    <lineage>
        <taxon>Eukaryota</taxon>
        <taxon>Metazoa</taxon>
        <taxon>Spiralia</taxon>
        <taxon>Gnathifera</taxon>
        <taxon>Rotifera</taxon>
        <taxon>Eurotatoria</taxon>
        <taxon>Bdelloidea</taxon>
        <taxon>Adinetida</taxon>
        <taxon>Adinetidae</taxon>
        <taxon>Adineta</taxon>
    </lineage>
</organism>
<name>A0A820QZD6_9BILA</name>
<protein>
    <submittedName>
        <fullName evidence="1">Uncharacterized protein</fullName>
    </submittedName>
</protein>